<comment type="subcellular location">
    <subcellularLocation>
        <location evidence="1">Nucleus</location>
    </subcellularLocation>
</comment>
<keyword evidence="5" id="KW-0539">Nucleus</keyword>
<dbReference type="Gene3D" id="2.40.330.10">
    <property type="entry name" value="DNA-binding pseudobarrel domain"/>
    <property type="match status" value="2"/>
</dbReference>
<dbReference type="Proteomes" id="UP001237642">
    <property type="component" value="Unassembled WGS sequence"/>
</dbReference>
<evidence type="ECO:0000259" key="6">
    <source>
        <dbReference type="PROSITE" id="PS50863"/>
    </source>
</evidence>
<feature type="domain" description="TF-B3" evidence="6">
    <location>
        <begin position="461"/>
        <end position="509"/>
    </location>
</feature>
<protein>
    <recommendedName>
        <fullName evidence="6">TF-B3 domain-containing protein</fullName>
    </recommendedName>
</protein>
<dbReference type="InterPro" id="IPR015300">
    <property type="entry name" value="DNA-bd_pseudobarrel_sf"/>
</dbReference>
<proteinExistence type="predicted"/>
<gene>
    <name evidence="7" type="ORF">POM88_011503</name>
</gene>
<keyword evidence="2" id="KW-0805">Transcription regulation</keyword>
<evidence type="ECO:0000256" key="4">
    <source>
        <dbReference type="ARBA" id="ARBA00023163"/>
    </source>
</evidence>
<evidence type="ECO:0000313" key="7">
    <source>
        <dbReference type="EMBL" id="KAK1392447.1"/>
    </source>
</evidence>
<name>A0AAD8N1M6_9APIA</name>
<dbReference type="InterPro" id="IPR050655">
    <property type="entry name" value="Plant_B3_domain"/>
</dbReference>
<keyword evidence="3" id="KW-0238">DNA-binding</keyword>
<organism evidence="7 8">
    <name type="scientific">Heracleum sosnowskyi</name>
    <dbReference type="NCBI Taxonomy" id="360622"/>
    <lineage>
        <taxon>Eukaryota</taxon>
        <taxon>Viridiplantae</taxon>
        <taxon>Streptophyta</taxon>
        <taxon>Embryophyta</taxon>
        <taxon>Tracheophyta</taxon>
        <taxon>Spermatophyta</taxon>
        <taxon>Magnoliopsida</taxon>
        <taxon>eudicotyledons</taxon>
        <taxon>Gunneridae</taxon>
        <taxon>Pentapetalae</taxon>
        <taxon>asterids</taxon>
        <taxon>campanulids</taxon>
        <taxon>Apiales</taxon>
        <taxon>Apiaceae</taxon>
        <taxon>Apioideae</taxon>
        <taxon>apioid superclade</taxon>
        <taxon>Tordylieae</taxon>
        <taxon>Tordyliinae</taxon>
        <taxon>Heracleum</taxon>
    </lineage>
</organism>
<evidence type="ECO:0000256" key="5">
    <source>
        <dbReference type="ARBA" id="ARBA00023242"/>
    </source>
</evidence>
<dbReference type="PROSITE" id="PS50863">
    <property type="entry name" value="B3"/>
    <property type="match status" value="1"/>
</dbReference>
<evidence type="ECO:0000256" key="1">
    <source>
        <dbReference type="ARBA" id="ARBA00004123"/>
    </source>
</evidence>
<dbReference type="AlphaFoldDB" id="A0AAD8N1M6"/>
<dbReference type="SUPFAM" id="SSF101936">
    <property type="entry name" value="DNA-binding pseudobarrel domain"/>
    <property type="match status" value="4"/>
</dbReference>
<evidence type="ECO:0000256" key="2">
    <source>
        <dbReference type="ARBA" id="ARBA00023015"/>
    </source>
</evidence>
<dbReference type="GO" id="GO:0005634">
    <property type="term" value="C:nucleus"/>
    <property type="evidence" value="ECO:0007669"/>
    <property type="project" value="UniProtKB-SubCell"/>
</dbReference>
<dbReference type="EMBL" id="JAUIZM010000003">
    <property type="protein sequence ID" value="KAK1392447.1"/>
    <property type="molecule type" value="Genomic_DNA"/>
</dbReference>
<evidence type="ECO:0000256" key="3">
    <source>
        <dbReference type="ARBA" id="ARBA00023125"/>
    </source>
</evidence>
<dbReference type="PANTHER" id="PTHR31920">
    <property type="entry name" value="B3 DOMAIN-CONTAINING"/>
    <property type="match status" value="1"/>
</dbReference>
<dbReference type="GO" id="GO:0003677">
    <property type="term" value="F:DNA binding"/>
    <property type="evidence" value="ECO:0007669"/>
    <property type="project" value="UniProtKB-KW"/>
</dbReference>
<reference evidence="7" key="1">
    <citation type="submission" date="2023-02" db="EMBL/GenBank/DDBJ databases">
        <title>Genome of toxic invasive species Heracleum sosnowskyi carries increased number of genes despite the absence of recent whole-genome duplications.</title>
        <authorList>
            <person name="Schelkunov M."/>
            <person name="Shtratnikova V."/>
            <person name="Makarenko M."/>
            <person name="Klepikova A."/>
            <person name="Omelchenko D."/>
            <person name="Novikova G."/>
            <person name="Obukhova E."/>
            <person name="Bogdanov V."/>
            <person name="Penin A."/>
            <person name="Logacheva M."/>
        </authorList>
    </citation>
    <scope>NUCLEOTIDE SEQUENCE</scope>
    <source>
        <strain evidence="7">Hsosn_3</strain>
        <tissue evidence="7">Leaf</tissue>
    </source>
</reference>
<evidence type="ECO:0000313" key="8">
    <source>
        <dbReference type="Proteomes" id="UP001237642"/>
    </source>
</evidence>
<reference evidence="7" key="2">
    <citation type="submission" date="2023-05" db="EMBL/GenBank/DDBJ databases">
        <authorList>
            <person name="Schelkunov M.I."/>
        </authorList>
    </citation>
    <scope>NUCLEOTIDE SEQUENCE</scope>
    <source>
        <strain evidence="7">Hsosn_3</strain>
        <tissue evidence="7">Leaf</tissue>
    </source>
</reference>
<dbReference type="PANTHER" id="PTHR31920:SF135">
    <property type="entry name" value="B3 DOMAIN-CONTAINING PROTEIN OS03G0621600-RELATED"/>
    <property type="match status" value="1"/>
</dbReference>
<dbReference type="InterPro" id="IPR003340">
    <property type="entry name" value="B3_DNA-bd"/>
</dbReference>
<sequence>MANDETELGMICLISGADYGKGQLRLASPFYCENGDTLPEKLVLHVISGRIWEANFTLGSLYIEGLKSMMCYYGLKPYHMVVLYYVGGAEFNVRFYTPYAVEMKYPTADYDSQSDLICSPLEEEKLCSTYHFNAVHNFVGVYNLLIESEQFVTNKVLSGYACDKIRLSPSVKYIRLCFEDHEWRIRLKWVDGVALFGETWYDFVEAAQVVDGDLIALYKTASRFKFKVSVFDKNTVRDEYLGGAVSVSPSYANFFKVMTSECLAKGELELPRVFKKNYAHTLGEILHIDLGGAYSTKFKYCSVSKKIHGLIHFIGKYDIQDDYVMFFNYLGNSTFALSVYDSQCMNHFRDRLGYLRFEDFMNPPYDTDAVVLSDDTEDVVTEDSAEEMDNSSDVSSEIEEDKEDVVEEEMMSFNVVLKKSHIHQRCHGAVMILYFYIPSLMWHIYRSWARRTEVTLVVGEKQWSVEVMRNKKVCRFGIGWDVFTSQNTLVTGQEILFQFTGNFTFQVTV</sequence>
<accession>A0AAD8N1M6</accession>
<comment type="caution">
    <text evidence="7">The sequence shown here is derived from an EMBL/GenBank/DDBJ whole genome shotgun (WGS) entry which is preliminary data.</text>
</comment>
<keyword evidence="8" id="KW-1185">Reference proteome</keyword>
<keyword evidence="4" id="KW-0804">Transcription</keyword>